<feature type="chain" id="PRO_5009584077" description="PKD domain-containing protein" evidence="1">
    <location>
        <begin position="25"/>
        <end position="201"/>
    </location>
</feature>
<feature type="domain" description="PKD" evidence="2">
    <location>
        <begin position="41"/>
        <end position="113"/>
    </location>
</feature>
<dbReference type="InterPro" id="IPR035986">
    <property type="entry name" value="PKD_dom_sf"/>
</dbReference>
<evidence type="ECO:0000313" key="5">
    <source>
        <dbReference type="Proteomes" id="UP000176222"/>
    </source>
</evidence>
<dbReference type="SUPFAM" id="SSF49299">
    <property type="entry name" value="PKD domain"/>
    <property type="match status" value="1"/>
</dbReference>
<evidence type="ECO:0000313" key="4">
    <source>
        <dbReference type="EMBL" id="OHA59163.1"/>
    </source>
</evidence>
<sequence length="201" mass="20663">MKNLLKFVAVSALVVVIGSSVAYAAMTATITSPTAGAVYNVGQTVNLGANSTDATGAVNYVWSFSDGTASITGQNQSVTFATAGSKTITLLAGDASGVNDTKTVDVTVNDVTTALAISNVRVTDITTNSAIVRWTTNRISNSRVIFDTTSHASIAGATAPNYGYANSTGTSDVDTKVVEHAVTVTGLSANTQYYFRVISAE</sequence>
<protein>
    <recommendedName>
        <fullName evidence="6">PKD domain-containing protein</fullName>
    </recommendedName>
</protein>
<evidence type="ECO:0000256" key="1">
    <source>
        <dbReference type="SAM" id="SignalP"/>
    </source>
</evidence>
<evidence type="ECO:0000259" key="2">
    <source>
        <dbReference type="PROSITE" id="PS50093"/>
    </source>
</evidence>
<dbReference type="PROSITE" id="PS50093">
    <property type="entry name" value="PKD"/>
    <property type="match status" value="1"/>
</dbReference>
<dbReference type="Pfam" id="PF18911">
    <property type="entry name" value="PKD_4"/>
    <property type="match status" value="1"/>
</dbReference>
<dbReference type="SMART" id="SM00089">
    <property type="entry name" value="PKD"/>
    <property type="match status" value="1"/>
</dbReference>
<dbReference type="InterPro" id="IPR022409">
    <property type="entry name" value="PKD/Chitinase_dom"/>
</dbReference>
<dbReference type="EMBL" id="MHTH01000005">
    <property type="protein sequence ID" value="OHA59163.1"/>
    <property type="molecule type" value="Genomic_DNA"/>
</dbReference>
<gene>
    <name evidence="4" type="ORF">A2370_03180</name>
</gene>
<dbReference type="InterPro" id="IPR008963">
    <property type="entry name" value="Purple_acid_Pase-like_N"/>
</dbReference>
<dbReference type="CDD" id="cd00146">
    <property type="entry name" value="PKD"/>
    <property type="match status" value="1"/>
</dbReference>
<dbReference type="CDD" id="cd00063">
    <property type="entry name" value="FN3"/>
    <property type="match status" value="1"/>
</dbReference>
<evidence type="ECO:0000259" key="3">
    <source>
        <dbReference type="PROSITE" id="PS50853"/>
    </source>
</evidence>
<dbReference type="Gene3D" id="2.60.40.10">
    <property type="entry name" value="Immunoglobulins"/>
    <property type="match status" value="2"/>
</dbReference>
<comment type="caution">
    <text evidence="4">The sequence shown here is derived from an EMBL/GenBank/DDBJ whole genome shotgun (WGS) entry which is preliminary data.</text>
</comment>
<dbReference type="InterPro" id="IPR013783">
    <property type="entry name" value="Ig-like_fold"/>
</dbReference>
<feature type="signal peptide" evidence="1">
    <location>
        <begin position="1"/>
        <end position="24"/>
    </location>
</feature>
<dbReference type="InterPro" id="IPR003961">
    <property type="entry name" value="FN3_dom"/>
</dbReference>
<organism evidence="4 5">
    <name type="scientific">Candidatus Vogelbacteria bacterium RIFOXYB1_FULL_42_16</name>
    <dbReference type="NCBI Taxonomy" id="1802436"/>
    <lineage>
        <taxon>Bacteria</taxon>
        <taxon>Candidatus Vogeliibacteriota</taxon>
    </lineage>
</organism>
<dbReference type="AlphaFoldDB" id="A0A1G2QFH4"/>
<proteinExistence type="predicted"/>
<evidence type="ECO:0008006" key="6">
    <source>
        <dbReference type="Google" id="ProtNLM"/>
    </source>
</evidence>
<dbReference type="InterPro" id="IPR000601">
    <property type="entry name" value="PKD_dom"/>
</dbReference>
<dbReference type="PROSITE" id="PS50853">
    <property type="entry name" value="FN3"/>
    <property type="match status" value="1"/>
</dbReference>
<dbReference type="GO" id="GO:0046872">
    <property type="term" value="F:metal ion binding"/>
    <property type="evidence" value="ECO:0007669"/>
    <property type="project" value="InterPro"/>
</dbReference>
<dbReference type="Proteomes" id="UP000176222">
    <property type="component" value="Unassembled WGS sequence"/>
</dbReference>
<reference evidence="4 5" key="1">
    <citation type="journal article" date="2016" name="Nat. Commun.">
        <title>Thousands of microbial genomes shed light on interconnected biogeochemical processes in an aquifer system.</title>
        <authorList>
            <person name="Anantharaman K."/>
            <person name="Brown C.T."/>
            <person name="Hug L.A."/>
            <person name="Sharon I."/>
            <person name="Castelle C.J."/>
            <person name="Probst A.J."/>
            <person name="Thomas B.C."/>
            <person name="Singh A."/>
            <person name="Wilkins M.J."/>
            <person name="Karaoz U."/>
            <person name="Brodie E.L."/>
            <person name="Williams K.H."/>
            <person name="Hubbard S.S."/>
            <person name="Banfield J.F."/>
        </authorList>
    </citation>
    <scope>NUCLEOTIDE SEQUENCE [LARGE SCALE GENOMIC DNA]</scope>
</reference>
<dbReference type="Pfam" id="PF16656">
    <property type="entry name" value="Pur_ac_phosph_N"/>
    <property type="match status" value="1"/>
</dbReference>
<dbReference type="GO" id="GO:0003993">
    <property type="term" value="F:acid phosphatase activity"/>
    <property type="evidence" value="ECO:0007669"/>
    <property type="project" value="InterPro"/>
</dbReference>
<feature type="domain" description="Fibronectin type-III" evidence="3">
    <location>
        <begin position="116"/>
        <end position="201"/>
    </location>
</feature>
<accession>A0A1G2QFH4</accession>
<dbReference type="STRING" id="1802436.A2370_03180"/>
<dbReference type="InterPro" id="IPR015914">
    <property type="entry name" value="PAPs_N"/>
</dbReference>
<dbReference type="SUPFAM" id="SSF49363">
    <property type="entry name" value="Purple acid phosphatase, N-terminal domain"/>
    <property type="match status" value="1"/>
</dbReference>
<keyword evidence="1" id="KW-0732">Signal</keyword>
<name>A0A1G2QFH4_9BACT</name>